<name>A0ABX0U056_9SPHN</name>
<dbReference type="Pfam" id="PF01494">
    <property type="entry name" value="FAD_binding_3"/>
    <property type="match status" value="1"/>
</dbReference>
<dbReference type="EMBL" id="JAASQP010000001">
    <property type="protein sequence ID" value="NIJ23960.1"/>
    <property type="molecule type" value="Genomic_DNA"/>
</dbReference>
<reference evidence="2 3" key="1">
    <citation type="submission" date="2020-03" db="EMBL/GenBank/DDBJ databases">
        <title>Genomic Encyclopedia of Type Strains, Phase IV (KMG-IV): sequencing the most valuable type-strain genomes for metagenomic binning, comparative biology and taxonomic classification.</title>
        <authorList>
            <person name="Goeker M."/>
        </authorList>
    </citation>
    <scope>NUCLEOTIDE SEQUENCE [LARGE SCALE GENOMIC DNA]</scope>
    <source>
        <strain evidence="2 3">DSM 22753</strain>
    </source>
</reference>
<protein>
    <submittedName>
        <fullName evidence="2">Flavin-dependent dehydrogenase</fullName>
    </submittedName>
</protein>
<evidence type="ECO:0000313" key="2">
    <source>
        <dbReference type="EMBL" id="NIJ23960.1"/>
    </source>
</evidence>
<organism evidence="2 3">
    <name type="scientific">Sphingomonas japonica</name>
    <dbReference type="NCBI Taxonomy" id="511662"/>
    <lineage>
        <taxon>Bacteria</taxon>
        <taxon>Pseudomonadati</taxon>
        <taxon>Pseudomonadota</taxon>
        <taxon>Alphaproteobacteria</taxon>
        <taxon>Sphingomonadales</taxon>
        <taxon>Sphingomonadaceae</taxon>
        <taxon>Sphingomonas</taxon>
    </lineage>
</organism>
<dbReference type="InterPro" id="IPR050407">
    <property type="entry name" value="Geranylgeranyl_reductase"/>
</dbReference>
<comment type="caution">
    <text evidence="2">The sequence shown here is derived from an EMBL/GenBank/DDBJ whole genome shotgun (WGS) entry which is preliminary data.</text>
</comment>
<dbReference type="PRINTS" id="PR00411">
    <property type="entry name" value="PNDRDTASEI"/>
</dbReference>
<dbReference type="InterPro" id="IPR036188">
    <property type="entry name" value="FAD/NAD-bd_sf"/>
</dbReference>
<dbReference type="PANTHER" id="PTHR42685:SF22">
    <property type="entry name" value="CONDITIONED MEDIUM FACTOR RECEPTOR 1"/>
    <property type="match status" value="1"/>
</dbReference>
<dbReference type="SUPFAM" id="SSF51905">
    <property type="entry name" value="FAD/NAD(P)-binding domain"/>
    <property type="match status" value="1"/>
</dbReference>
<feature type="domain" description="FAD-binding" evidence="1">
    <location>
        <begin position="5"/>
        <end position="128"/>
    </location>
</feature>
<dbReference type="RefSeq" id="WP_140046335.1">
    <property type="nucleotide sequence ID" value="NZ_BAAAEV010000001.1"/>
</dbReference>
<accession>A0ABX0U056</accession>
<gene>
    <name evidence="2" type="ORF">FHT01_001502</name>
</gene>
<proteinExistence type="predicted"/>
<sequence length="376" mass="39103">MRRADPLILGGGPAGAAAAIRLARVGARPVLLERQRAIGDAICGGFVSWRTLAALEALGVSPDDLNPVPVTHVRIFAAGRHAEARLPAPARGVSRHRLDTLLLAAAQREGAGIELGVRIRALDGDGAHLADGATLAPETIFLATGKHDLRGVARPAHARGRDPTLGIRVRVTPSRAMAQTLAGRIELHCFTGGYAGIVLQEDGTANICMAVHRSRLDAAGDPVRLLQALGTEHPALGDRLAAWDDATPIDAVANVPYGWRACETGAGHYRLGDQAAVIPSLAGEGIGIAIASAAAAVARWRNAGSAGAMGFQARFARDARVPLRNAGLLRTLAEHRVGGALLVRAMDTLPMLADAAARLTRIRAIPIDDSASASHI</sequence>
<dbReference type="Gene3D" id="3.50.50.60">
    <property type="entry name" value="FAD/NAD(P)-binding domain"/>
    <property type="match status" value="1"/>
</dbReference>
<dbReference type="PANTHER" id="PTHR42685">
    <property type="entry name" value="GERANYLGERANYL DIPHOSPHATE REDUCTASE"/>
    <property type="match status" value="1"/>
</dbReference>
<keyword evidence="3" id="KW-1185">Reference proteome</keyword>
<dbReference type="InterPro" id="IPR002938">
    <property type="entry name" value="FAD-bd"/>
</dbReference>
<evidence type="ECO:0000259" key="1">
    <source>
        <dbReference type="Pfam" id="PF01494"/>
    </source>
</evidence>
<evidence type="ECO:0000313" key="3">
    <source>
        <dbReference type="Proteomes" id="UP000788153"/>
    </source>
</evidence>
<dbReference type="Proteomes" id="UP000788153">
    <property type="component" value="Unassembled WGS sequence"/>
</dbReference>